<dbReference type="GeneID" id="18926709"/>
<dbReference type="HOGENOM" id="CLU_183185_0_0_1"/>
<evidence type="ECO:0000313" key="4">
    <source>
        <dbReference type="Proteomes" id="UP000001072"/>
    </source>
</evidence>
<reference evidence="4" key="1">
    <citation type="journal article" date="2011" name="Proc. Natl. Acad. Sci. U.S.A.">
        <title>Obligate biotrophy features unraveled by the genomic analysis of rust fungi.</title>
        <authorList>
            <person name="Duplessis S."/>
            <person name="Cuomo C.A."/>
            <person name="Lin Y.-C."/>
            <person name="Aerts A."/>
            <person name="Tisserant E."/>
            <person name="Veneault-Fourrey C."/>
            <person name="Joly D.L."/>
            <person name="Hacquard S."/>
            <person name="Amselem J."/>
            <person name="Cantarel B.L."/>
            <person name="Chiu R."/>
            <person name="Coutinho P.M."/>
            <person name="Feau N."/>
            <person name="Field M."/>
            <person name="Frey P."/>
            <person name="Gelhaye E."/>
            <person name="Goldberg J."/>
            <person name="Grabherr M.G."/>
            <person name="Kodira C.D."/>
            <person name="Kohler A."/>
            <person name="Kuees U."/>
            <person name="Lindquist E.A."/>
            <person name="Lucas S.M."/>
            <person name="Mago R."/>
            <person name="Mauceli E."/>
            <person name="Morin E."/>
            <person name="Murat C."/>
            <person name="Pangilinan J.L."/>
            <person name="Park R."/>
            <person name="Pearson M."/>
            <person name="Quesneville H."/>
            <person name="Rouhier N."/>
            <person name="Sakthikumar S."/>
            <person name="Salamov A.A."/>
            <person name="Schmutz J."/>
            <person name="Selles B."/>
            <person name="Shapiro H."/>
            <person name="Tanguay P."/>
            <person name="Tuskan G.A."/>
            <person name="Henrissat B."/>
            <person name="Van de Peer Y."/>
            <person name="Rouze P."/>
            <person name="Ellis J.G."/>
            <person name="Dodds P.N."/>
            <person name="Schein J.E."/>
            <person name="Zhong S."/>
            <person name="Hamelin R.C."/>
            <person name="Grigoriev I.V."/>
            <person name="Szabo L.J."/>
            <person name="Martin F."/>
        </authorList>
    </citation>
    <scope>NUCLEOTIDE SEQUENCE [LARGE SCALE GENOMIC DNA]</scope>
    <source>
        <strain evidence="4">98AG31 / pathotype 3-4-7</strain>
    </source>
</reference>
<dbReference type="AlphaFoldDB" id="F4RVT9"/>
<keyword evidence="2" id="KW-0732">Signal</keyword>
<proteinExistence type="predicted"/>
<dbReference type="VEuPathDB" id="FungiDB:MELLADRAFT_124260"/>
<feature type="region of interest" description="Disordered" evidence="1">
    <location>
        <begin position="35"/>
        <end position="55"/>
    </location>
</feature>
<protein>
    <submittedName>
        <fullName evidence="3">Secreted protein</fullName>
    </submittedName>
</protein>
<dbReference type="Proteomes" id="UP000001072">
    <property type="component" value="Unassembled WGS sequence"/>
</dbReference>
<dbReference type="KEGG" id="mlr:MELLADRAFT_124260"/>
<evidence type="ECO:0000256" key="2">
    <source>
        <dbReference type="SAM" id="SignalP"/>
    </source>
</evidence>
<dbReference type="RefSeq" id="XP_007413318.1">
    <property type="nucleotide sequence ID" value="XM_007413256.1"/>
</dbReference>
<dbReference type="EMBL" id="GL883124">
    <property type="protein sequence ID" value="EGG03524.1"/>
    <property type="molecule type" value="Genomic_DNA"/>
</dbReference>
<feature type="signal peptide" evidence="2">
    <location>
        <begin position="1"/>
        <end position="25"/>
    </location>
</feature>
<keyword evidence="4" id="KW-1185">Reference proteome</keyword>
<sequence length="92" mass="10248">MIGIQLKEIVLLSLILNILIIPMMCEMVEHSEDITGFSRSRKSRTSLEVEDGDDRQRHEYATCSSVSCNLSSTCTNHSLKCSDCGLDGYCKS</sequence>
<gene>
    <name evidence="3" type="ORF">MELLADRAFT_124260</name>
</gene>
<dbReference type="InParanoid" id="F4RVT9"/>
<evidence type="ECO:0000256" key="1">
    <source>
        <dbReference type="SAM" id="MobiDB-lite"/>
    </source>
</evidence>
<organism evidence="4">
    <name type="scientific">Melampsora larici-populina (strain 98AG31 / pathotype 3-4-7)</name>
    <name type="common">Poplar leaf rust fungus</name>
    <dbReference type="NCBI Taxonomy" id="747676"/>
    <lineage>
        <taxon>Eukaryota</taxon>
        <taxon>Fungi</taxon>
        <taxon>Dikarya</taxon>
        <taxon>Basidiomycota</taxon>
        <taxon>Pucciniomycotina</taxon>
        <taxon>Pucciniomycetes</taxon>
        <taxon>Pucciniales</taxon>
        <taxon>Melampsoraceae</taxon>
        <taxon>Melampsora</taxon>
    </lineage>
</organism>
<evidence type="ECO:0000313" key="3">
    <source>
        <dbReference type="EMBL" id="EGG03524.1"/>
    </source>
</evidence>
<accession>F4RVT9</accession>
<feature type="chain" id="PRO_5003318025" evidence="2">
    <location>
        <begin position="26"/>
        <end position="92"/>
    </location>
</feature>
<name>F4RVT9_MELLP</name>